<comment type="caution">
    <text evidence="3">The sequence shown here is derived from an EMBL/GenBank/DDBJ whole genome shotgun (WGS) entry which is preliminary data.</text>
</comment>
<dbReference type="EMBL" id="SRMF01000002">
    <property type="protein sequence ID" value="TGG93979.1"/>
    <property type="molecule type" value="Genomic_DNA"/>
</dbReference>
<feature type="domain" description="Nitrate/nitrite sensing protein" evidence="2">
    <location>
        <begin position="50"/>
        <end position="280"/>
    </location>
</feature>
<organism evidence="3 4">
    <name type="scientific">Natronospirillum operosum</name>
    <dbReference type="NCBI Taxonomy" id="2759953"/>
    <lineage>
        <taxon>Bacteria</taxon>
        <taxon>Pseudomonadati</taxon>
        <taxon>Pseudomonadota</taxon>
        <taxon>Gammaproteobacteria</taxon>
        <taxon>Oceanospirillales</taxon>
        <taxon>Natronospirillaceae</taxon>
        <taxon>Natronospirillum</taxon>
    </lineage>
</organism>
<sequence length="287" mass="32303">MIHLTPELVFSLSLAILALAVLPLVHIAFRRHRRQQLARHQHQLALLRHLIAGLQKHRGLSQGVLNGDPSLATELQHTRHQLDQCFGATRGLDTDHGDRWEALLNHWSRLRARQTRDADDNLRQHHQLIRNSLMLLEDVATAMDLTLGRPELSYLPRIWHEVMQAAEWSGQARALGTGMAATGASTPAQRVRLRFLHGKIEMLTWTAMKSLREHEAAQTEHPLSDALSRVDPAVSNLLNCIESRLLQTEQPALDARQYFHLATRAVDELLGLVDAALAHLETTAARP</sequence>
<dbReference type="AlphaFoldDB" id="A0A4Z0W9X1"/>
<dbReference type="Pfam" id="PF08376">
    <property type="entry name" value="NIT"/>
    <property type="match status" value="1"/>
</dbReference>
<evidence type="ECO:0000313" key="3">
    <source>
        <dbReference type="EMBL" id="TGG93979.1"/>
    </source>
</evidence>
<evidence type="ECO:0000256" key="1">
    <source>
        <dbReference type="SAM" id="Phobius"/>
    </source>
</evidence>
<dbReference type="InterPro" id="IPR013587">
    <property type="entry name" value="Nitrate/nitrite_sensing"/>
</dbReference>
<gene>
    <name evidence="3" type="ORF">E4656_07300</name>
</gene>
<accession>A0A4Z0W9X1</accession>
<keyword evidence="1" id="KW-0472">Membrane</keyword>
<dbReference type="OrthoDB" id="9180266at2"/>
<keyword evidence="1" id="KW-1133">Transmembrane helix</keyword>
<protein>
    <recommendedName>
        <fullName evidence="2">Nitrate/nitrite sensing protein domain-containing protein</fullName>
    </recommendedName>
</protein>
<feature type="transmembrane region" description="Helical" evidence="1">
    <location>
        <begin position="12"/>
        <end position="29"/>
    </location>
</feature>
<dbReference type="RefSeq" id="WP_135482545.1">
    <property type="nucleotide sequence ID" value="NZ_SRMF01000002.1"/>
</dbReference>
<keyword evidence="4" id="KW-1185">Reference proteome</keyword>
<dbReference type="Proteomes" id="UP000297475">
    <property type="component" value="Unassembled WGS sequence"/>
</dbReference>
<proteinExistence type="predicted"/>
<evidence type="ECO:0000313" key="4">
    <source>
        <dbReference type="Proteomes" id="UP000297475"/>
    </source>
</evidence>
<evidence type="ECO:0000259" key="2">
    <source>
        <dbReference type="Pfam" id="PF08376"/>
    </source>
</evidence>
<keyword evidence="1" id="KW-0812">Transmembrane</keyword>
<name>A0A4Z0W9X1_9GAMM</name>
<reference evidence="3 4" key="1">
    <citation type="submission" date="2019-04" db="EMBL/GenBank/DDBJ databases">
        <title>Natronospirillum operosus gen. nov., sp. nov., a haloalkaliphilic satellite isolated from decaying biomass of laboratory culture of cyanobacterium Geitlerinema sp. and proposal of Natronospirillaceae fam. nov. and Saccharospirillaceae fam. nov.</title>
        <authorList>
            <person name="Kevbrin V."/>
            <person name="Boltyanskaya Y."/>
            <person name="Koziaeva V."/>
            <person name="Grouzdev D.S."/>
            <person name="Park M."/>
            <person name="Cho J."/>
        </authorList>
    </citation>
    <scope>NUCLEOTIDE SEQUENCE [LARGE SCALE GENOMIC DNA]</scope>
    <source>
        <strain evidence="3 4">G-116</strain>
    </source>
</reference>